<evidence type="ECO:0000313" key="4">
    <source>
        <dbReference type="Proteomes" id="UP000621492"/>
    </source>
</evidence>
<evidence type="ECO:0000256" key="2">
    <source>
        <dbReference type="SAM" id="SignalP"/>
    </source>
</evidence>
<dbReference type="EMBL" id="BMJD01000003">
    <property type="protein sequence ID" value="GGB31903.1"/>
    <property type="molecule type" value="Genomic_DNA"/>
</dbReference>
<organism evidence="3 4">
    <name type="scientific">Lentibacillus populi</name>
    <dbReference type="NCBI Taxonomy" id="1827502"/>
    <lineage>
        <taxon>Bacteria</taxon>
        <taxon>Bacillati</taxon>
        <taxon>Bacillota</taxon>
        <taxon>Bacilli</taxon>
        <taxon>Bacillales</taxon>
        <taxon>Bacillaceae</taxon>
        <taxon>Lentibacillus</taxon>
    </lineage>
</organism>
<dbReference type="CDD" id="cd07012">
    <property type="entry name" value="PBP2_Bug_TTT"/>
    <property type="match status" value="1"/>
</dbReference>
<dbReference type="RefSeq" id="WP_188724650.1">
    <property type="nucleotide sequence ID" value="NZ_BMJD01000003.1"/>
</dbReference>
<dbReference type="Gene3D" id="3.40.190.10">
    <property type="entry name" value="Periplasmic binding protein-like II"/>
    <property type="match status" value="1"/>
</dbReference>
<gene>
    <name evidence="3" type="ORF">GCM10011409_06600</name>
</gene>
<dbReference type="Gene3D" id="3.40.190.150">
    <property type="entry name" value="Bordetella uptake gene, domain 1"/>
    <property type="match status" value="1"/>
</dbReference>
<feature type="signal peptide" evidence="2">
    <location>
        <begin position="1"/>
        <end position="26"/>
    </location>
</feature>
<protein>
    <submittedName>
        <fullName evidence="3">ABC transporter substrate-binding protein</fullName>
    </submittedName>
</protein>
<dbReference type="AlphaFoldDB" id="A0A9W5X418"/>
<dbReference type="SUPFAM" id="SSF53850">
    <property type="entry name" value="Periplasmic binding protein-like II"/>
    <property type="match status" value="1"/>
</dbReference>
<evidence type="ECO:0000256" key="1">
    <source>
        <dbReference type="ARBA" id="ARBA00006987"/>
    </source>
</evidence>
<reference evidence="3" key="1">
    <citation type="journal article" date="2014" name="Int. J. Syst. Evol. Microbiol.">
        <title>Complete genome sequence of Corynebacterium casei LMG S-19264T (=DSM 44701T), isolated from a smear-ripened cheese.</title>
        <authorList>
            <consortium name="US DOE Joint Genome Institute (JGI-PGF)"/>
            <person name="Walter F."/>
            <person name="Albersmeier A."/>
            <person name="Kalinowski J."/>
            <person name="Ruckert C."/>
        </authorList>
    </citation>
    <scope>NUCLEOTIDE SEQUENCE</scope>
    <source>
        <strain evidence="3">CGMCC 1.15454</strain>
    </source>
</reference>
<proteinExistence type="inferred from homology"/>
<dbReference type="PANTHER" id="PTHR42928:SF5">
    <property type="entry name" value="BLR1237 PROTEIN"/>
    <property type="match status" value="1"/>
</dbReference>
<reference evidence="3" key="2">
    <citation type="submission" date="2020-09" db="EMBL/GenBank/DDBJ databases">
        <authorList>
            <person name="Sun Q."/>
            <person name="Zhou Y."/>
        </authorList>
    </citation>
    <scope>NUCLEOTIDE SEQUENCE</scope>
    <source>
        <strain evidence="3">CGMCC 1.15454</strain>
    </source>
</reference>
<dbReference type="InterPro" id="IPR042100">
    <property type="entry name" value="Bug_dom1"/>
</dbReference>
<comment type="caution">
    <text evidence="3">The sequence shown here is derived from an EMBL/GenBank/DDBJ whole genome shotgun (WGS) entry which is preliminary data.</text>
</comment>
<accession>A0A9W5X418</accession>
<sequence>MNKKFILLLVVLIISLFGCSSNSSSSNDDFPSKTIEITVPWSAGGSSDQTARALAEAMSDVTDQNVVVVNKEGAGGTIATSEMATQQPDAHKILFDAVGVFTTQPHMQDVQYSIDDFRPVKGLTYEPIVLLVNSDSPWETLDDLIADKGERITYAHSGAGGLPDLAQAAFLDQAGIEAESVAYEGQNPAVSALLGGHVDTVAAHPGAIMQHVDSGDLRILGVFSPERYEDLPDVPTFKEKGFPIDMSVWKFLLVSKETSDKELNKLTEIVEKAMESQKYKDFLKTANLTPEEISGEEISERLEKQYKEHGDVIDKMGLSKK</sequence>
<dbReference type="Proteomes" id="UP000621492">
    <property type="component" value="Unassembled WGS sequence"/>
</dbReference>
<keyword evidence="2" id="KW-0732">Signal</keyword>
<feature type="chain" id="PRO_5040830151" evidence="2">
    <location>
        <begin position="27"/>
        <end position="321"/>
    </location>
</feature>
<dbReference type="InterPro" id="IPR005064">
    <property type="entry name" value="BUG"/>
</dbReference>
<name>A0A9W5X418_9BACI</name>
<dbReference type="Pfam" id="PF03401">
    <property type="entry name" value="TctC"/>
    <property type="match status" value="1"/>
</dbReference>
<keyword evidence="4" id="KW-1185">Reference proteome</keyword>
<comment type="similarity">
    <text evidence="1">Belongs to the UPF0065 (bug) family.</text>
</comment>
<evidence type="ECO:0000313" key="3">
    <source>
        <dbReference type="EMBL" id="GGB31903.1"/>
    </source>
</evidence>
<dbReference type="PANTHER" id="PTHR42928">
    <property type="entry name" value="TRICARBOXYLATE-BINDING PROTEIN"/>
    <property type="match status" value="1"/>
</dbReference>
<dbReference type="PROSITE" id="PS51257">
    <property type="entry name" value="PROKAR_LIPOPROTEIN"/>
    <property type="match status" value="1"/>
</dbReference>
<dbReference type="PIRSF" id="PIRSF017082">
    <property type="entry name" value="YflP"/>
    <property type="match status" value="1"/>
</dbReference>